<protein>
    <recommendedName>
        <fullName evidence="4">Integrase catalytic domain-containing protein</fullName>
    </recommendedName>
</protein>
<dbReference type="PROSITE" id="PS50994">
    <property type="entry name" value="INTEGRASE"/>
    <property type="match status" value="1"/>
</dbReference>
<proteinExistence type="predicted"/>
<accession>A0A8H8DI28</accession>
<dbReference type="PANTHER" id="PTHR42648">
    <property type="entry name" value="TRANSPOSASE, PUTATIVE-RELATED"/>
    <property type="match status" value="1"/>
</dbReference>
<feature type="domain" description="Integrase catalytic" evidence="4">
    <location>
        <begin position="1"/>
        <end position="104"/>
    </location>
</feature>
<dbReference type="GO" id="GO:0032196">
    <property type="term" value="P:transposition"/>
    <property type="evidence" value="ECO:0007669"/>
    <property type="project" value="UniProtKB-KW"/>
</dbReference>
<keyword evidence="1" id="KW-0815">Transposition</keyword>
<dbReference type="InterPro" id="IPR001584">
    <property type="entry name" value="Integrase_cat-core"/>
</dbReference>
<feature type="non-terminal residue" evidence="5">
    <location>
        <position position="1"/>
    </location>
</feature>
<dbReference type="OrthoDB" id="2742630at2759"/>
<dbReference type="AlphaFoldDB" id="A0A8H8DI28"/>
<dbReference type="Gene3D" id="3.30.420.10">
    <property type="entry name" value="Ribonuclease H-like superfamily/Ribonuclease H"/>
    <property type="match status" value="1"/>
</dbReference>
<evidence type="ECO:0000256" key="3">
    <source>
        <dbReference type="ARBA" id="ARBA00049244"/>
    </source>
</evidence>
<comment type="catalytic activity">
    <reaction evidence="2">
        <text>DNA(n) + a 2'-deoxyribonucleoside 5'-triphosphate = DNA(n+1) + diphosphate</text>
        <dbReference type="Rhea" id="RHEA:22508"/>
        <dbReference type="Rhea" id="RHEA-COMP:17339"/>
        <dbReference type="Rhea" id="RHEA-COMP:17340"/>
        <dbReference type="ChEBI" id="CHEBI:33019"/>
        <dbReference type="ChEBI" id="CHEBI:61560"/>
        <dbReference type="ChEBI" id="CHEBI:173112"/>
        <dbReference type="EC" id="2.7.7.49"/>
    </reaction>
</comment>
<name>A0A8H8DI28_9FUNG</name>
<dbReference type="SUPFAM" id="SSF53098">
    <property type="entry name" value="Ribonuclease H-like"/>
    <property type="match status" value="1"/>
</dbReference>
<dbReference type="InterPro" id="IPR039537">
    <property type="entry name" value="Retrotran_Ty1/copia-like"/>
</dbReference>
<evidence type="ECO:0000313" key="5">
    <source>
        <dbReference type="EMBL" id="KAG5459113.1"/>
    </source>
</evidence>
<dbReference type="GO" id="GO:0003964">
    <property type="term" value="F:RNA-directed DNA polymerase activity"/>
    <property type="evidence" value="ECO:0007669"/>
    <property type="project" value="UniProtKB-EC"/>
</dbReference>
<evidence type="ECO:0000313" key="6">
    <source>
        <dbReference type="Proteomes" id="UP000673691"/>
    </source>
</evidence>
<evidence type="ECO:0000259" key="4">
    <source>
        <dbReference type="PROSITE" id="PS50994"/>
    </source>
</evidence>
<dbReference type="PANTHER" id="PTHR42648:SF28">
    <property type="entry name" value="TRANSPOSON-ENCODED PROTEIN WITH RIBONUCLEASE H-LIKE AND RETROVIRUS ZINC FINGER-LIKE DOMAINS"/>
    <property type="match status" value="1"/>
</dbReference>
<dbReference type="GO" id="GO:0005634">
    <property type="term" value="C:nucleus"/>
    <property type="evidence" value="ECO:0007669"/>
    <property type="project" value="UniProtKB-ARBA"/>
</dbReference>
<comment type="caution">
    <text evidence="5">The sequence shown here is derived from an EMBL/GenBank/DDBJ whole genome shotgun (WGS) entry which is preliminary data.</text>
</comment>
<comment type="catalytic activity">
    <reaction evidence="3">
        <text>DNA(n) + a 2'-deoxyribonucleoside 5'-triphosphate = DNA(n+1) + diphosphate</text>
        <dbReference type="Rhea" id="RHEA:22508"/>
        <dbReference type="Rhea" id="RHEA-COMP:17339"/>
        <dbReference type="Rhea" id="RHEA-COMP:17340"/>
        <dbReference type="ChEBI" id="CHEBI:33019"/>
        <dbReference type="ChEBI" id="CHEBI:61560"/>
        <dbReference type="ChEBI" id="CHEBI:173112"/>
        <dbReference type="EC" id="2.7.7.7"/>
    </reaction>
</comment>
<keyword evidence="6" id="KW-1185">Reference proteome</keyword>
<dbReference type="InterPro" id="IPR036397">
    <property type="entry name" value="RNaseH_sf"/>
</dbReference>
<dbReference type="InterPro" id="IPR012337">
    <property type="entry name" value="RNaseH-like_sf"/>
</dbReference>
<dbReference type="Proteomes" id="UP000673691">
    <property type="component" value="Unassembled WGS sequence"/>
</dbReference>
<organism evidence="5 6">
    <name type="scientific">Olpidium bornovanus</name>
    <dbReference type="NCBI Taxonomy" id="278681"/>
    <lineage>
        <taxon>Eukaryota</taxon>
        <taxon>Fungi</taxon>
        <taxon>Fungi incertae sedis</taxon>
        <taxon>Olpidiomycota</taxon>
        <taxon>Olpidiomycotina</taxon>
        <taxon>Olpidiomycetes</taxon>
        <taxon>Olpidiales</taxon>
        <taxon>Olpidiaceae</taxon>
        <taxon>Olpidium</taxon>
    </lineage>
</organism>
<gene>
    <name evidence="5" type="ORF">BJ554DRAFT_526</name>
</gene>
<dbReference type="GO" id="GO:0015074">
    <property type="term" value="P:DNA integration"/>
    <property type="evidence" value="ECO:0007669"/>
    <property type="project" value="InterPro"/>
</dbReference>
<sequence length="205" mass="23257">TFRSSWGRPANRSDRGEFLRYYAAELCQRGIRCETTVKHAPQQNGVAESMSRMIEDRARAIVITSRPSSKLWDEVWRTTVRLYNRSPHLYLDGGLPHLAFFKRGVITLDYLHVIGSIAYAGLRPGFQTLVGDRGHKNPPGFPSRGRTEFRSRGTPDLALLSVLPKPRNTKLTKIRPGRVLFPVVGHAWELRQLIVSNGLHVRQFG</sequence>
<reference evidence="5 6" key="1">
    <citation type="journal article" name="Sci. Rep.">
        <title>Genome-scale phylogenetic analyses confirm Olpidium as the closest living zoosporic fungus to the non-flagellated, terrestrial fungi.</title>
        <authorList>
            <person name="Chang Y."/>
            <person name="Rochon D."/>
            <person name="Sekimoto S."/>
            <person name="Wang Y."/>
            <person name="Chovatia M."/>
            <person name="Sandor L."/>
            <person name="Salamov A."/>
            <person name="Grigoriev I.V."/>
            <person name="Stajich J.E."/>
            <person name="Spatafora J.W."/>
        </authorList>
    </citation>
    <scope>NUCLEOTIDE SEQUENCE [LARGE SCALE GENOMIC DNA]</scope>
    <source>
        <strain evidence="5">S191</strain>
    </source>
</reference>
<dbReference type="EMBL" id="JAEFCI010007344">
    <property type="protein sequence ID" value="KAG5459113.1"/>
    <property type="molecule type" value="Genomic_DNA"/>
</dbReference>
<dbReference type="GO" id="GO:0003887">
    <property type="term" value="F:DNA-directed DNA polymerase activity"/>
    <property type="evidence" value="ECO:0007669"/>
    <property type="project" value="UniProtKB-EC"/>
</dbReference>
<evidence type="ECO:0000256" key="1">
    <source>
        <dbReference type="ARBA" id="ARBA00022578"/>
    </source>
</evidence>
<evidence type="ECO:0000256" key="2">
    <source>
        <dbReference type="ARBA" id="ARBA00048173"/>
    </source>
</evidence>
<dbReference type="GO" id="GO:0003676">
    <property type="term" value="F:nucleic acid binding"/>
    <property type="evidence" value="ECO:0007669"/>
    <property type="project" value="InterPro"/>
</dbReference>